<dbReference type="EMBL" id="JBHRWI010000005">
    <property type="protein sequence ID" value="MFC3509578.1"/>
    <property type="molecule type" value="Genomic_DNA"/>
</dbReference>
<evidence type="ECO:0000313" key="4">
    <source>
        <dbReference type="Proteomes" id="UP001595764"/>
    </source>
</evidence>
<reference evidence="4" key="1">
    <citation type="journal article" date="2019" name="Int. J. Syst. Evol. Microbiol.">
        <title>The Global Catalogue of Microorganisms (GCM) 10K type strain sequencing project: providing services to taxonomists for standard genome sequencing and annotation.</title>
        <authorList>
            <consortium name="The Broad Institute Genomics Platform"/>
            <consortium name="The Broad Institute Genome Sequencing Center for Infectious Disease"/>
            <person name="Wu L."/>
            <person name="Ma J."/>
        </authorList>
    </citation>
    <scope>NUCLEOTIDE SEQUENCE [LARGE SCALE GENOMIC DNA]</scope>
    <source>
        <strain evidence="4">CGMCC 4.7682</strain>
    </source>
</reference>
<keyword evidence="4" id="KW-1185">Reference proteome</keyword>
<protein>
    <submittedName>
        <fullName evidence="3">SRPBCC family protein</fullName>
    </submittedName>
</protein>
<evidence type="ECO:0000259" key="2">
    <source>
        <dbReference type="Pfam" id="PF08327"/>
    </source>
</evidence>
<dbReference type="RefSeq" id="WP_377872000.1">
    <property type="nucleotide sequence ID" value="NZ_JBHMAY010000035.1"/>
</dbReference>
<proteinExistence type="inferred from homology"/>
<organism evidence="3 4">
    <name type="scientific">Amycolatopsis halotolerans</name>
    <dbReference type="NCBI Taxonomy" id="330083"/>
    <lineage>
        <taxon>Bacteria</taxon>
        <taxon>Bacillati</taxon>
        <taxon>Actinomycetota</taxon>
        <taxon>Actinomycetes</taxon>
        <taxon>Pseudonocardiales</taxon>
        <taxon>Pseudonocardiaceae</taxon>
        <taxon>Amycolatopsis</taxon>
    </lineage>
</organism>
<comment type="caution">
    <text evidence="3">The sequence shown here is derived from an EMBL/GenBank/DDBJ whole genome shotgun (WGS) entry which is preliminary data.</text>
</comment>
<dbReference type="CDD" id="cd08891">
    <property type="entry name" value="SRPBCC_CalC"/>
    <property type="match status" value="1"/>
</dbReference>
<comment type="similarity">
    <text evidence="1">Belongs to the AHA1 family.</text>
</comment>
<dbReference type="SUPFAM" id="SSF55961">
    <property type="entry name" value="Bet v1-like"/>
    <property type="match status" value="1"/>
</dbReference>
<dbReference type="Proteomes" id="UP001595764">
    <property type="component" value="Unassembled WGS sequence"/>
</dbReference>
<accession>A0ABV7QB69</accession>
<dbReference type="InterPro" id="IPR023393">
    <property type="entry name" value="START-like_dom_sf"/>
</dbReference>
<evidence type="ECO:0000256" key="1">
    <source>
        <dbReference type="ARBA" id="ARBA00006817"/>
    </source>
</evidence>
<dbReference type="InterPro" id="IPR013538">
    <property type="entry name" value="ASHA1/2-like_C"/>
</dbReference>
<dbReference type="Gene3D" id="3.30.530.20">
    <property type="match status" value="1"/>
</dbReference>
<dbReference type="Pfam" id="PF08327">
    <property type="entry name" value="AHSA1"/>
    <property type="match status" value="1"/>
</dbReference>
<name>A0ABV7QB69_9PSEU</name>
<gene>
    <name evidence="3" type="ORF">ACFORO_05340</name>
</gene>
<sequence>MASPPATPQDPTAALHVDIVVDVPRERAFRVFTERFDEVKPREHNLFAVPIERTVLEPAAGGTVYDVGTDGSRCTWARVLAYEPADRLVLSWDISPRWQLEPDPRRTSEVEIRFTAEDAERTRVALEHRHLDRHGEGWESFTSLGSGSGWPLYLDRFRGATQQDAARS</sequence>
<feature type="domain" description="Activator of Hsp90 ATPase homologue 1/2-like C-terminal" evidence="2">
    <location>
        <begin position="22"/>
        <end position="158"/>
    </location>
</feature>
<evidence type="ECO:0000313" key="3">
    <source>
        <dbReference type="EMBL" id="MFC3509578.1"/>
    </source>
</evidence>